<dbReference type="RefSeq" id="WP_071251271.1">
    <property type="nucleotide sequence ID" value="NZ_JAHEWX010000018.1"/>
</dbReference>
<feature type="transmembrane region" description="Helical" evidence="1">
    <location>
        <begin position="35"/>
        <end position="53"/>
    </location>
</feature>
<keyword evidence="1" id="KW-0472">Membrane</keyword>
<feature type="transmembrane region" description="Helical" evidence="1">
    <location>
        <begin position="205"/>
        <end position="229"/>
    </location>
</feature>
<name>A0A9Q2ZQ34_9MICO</name>
<dbReference type="Proteomes" id="UP000709437">
    <property type="component" value="Unassembled WGS sequence"/>
</dbReference>
<feature type="transmembrane region" description="Helical" evidence="1">
    <location>
        <begin position="139"/>
        <end position="160"/>
    </location>
</feature>
<reference evidence="2" key="1">
    <citation type="submission" date="2021-05" db="EMBL/GenBank/DDBJ databases">
        <title>Whole genome sequence of Curtobacterium flaccumfaciens pv. flaccumfaciens strain CFBP 3417.</title>
        <authorList>
            <person name="Osdaghi E."/>
            <person name="Taghouti G."/>
            <person name="Portier P."/>
            <person name="Fazliarab A."/>
            <person name="Taghavi S.M."/>
            <person name="Briand M."/>
            <person name="Le-Saux M."/>
            <person name="Jacques M.-A."/>
        </authorList>
    </citation>
    <scope>NUCLEOTIDE SEQUENCE</scope>
    <source>
        <strain evidence="2">CFBP 3417</strain>
    </source>
</reference>
<evidence type="ECO:0000313" key="2">
    <source>
        <dbReference type="EMBL" id="MBT1542738.1"/>
    </source>
</evidence>
<evidence type="ECO:0000313" key="3">
    <source>
        <dbReference type="Proteomes" id="UP000709437"/>
    </source>
</evidence>
<feature type="transmembrane region" description="Helical" evidence="1">
    <location>
        <begin position="298"/>
        <end position="320"/>
    </location>
</feature>
<gene>
    <name evidence="2" type="ORF">KK103_13290</name>
</gene>
<protein>
    <submittedName>
        <fullName evidence="2">DUF979 family protein</fullName>
    </submittedName>
</protein>
<feature type="transmembrane region" description="Helical" evidence="1">
    <location>
        <begin position="59"/>
        <end position="77"/>
    </location>
</feature>
<dbReference type="Pfam" id="PF06166">
    <property type="entry name" value="DUF979"/>
    <property type="match status" value="2"/>
</dbReference>
<sequence length="360" mass="36636">MITSEWLYWLIGAFFIAVAVLIVTDTAHAKRVGNAAFWGILGLSFFAGTFVAAGSIPAWTLGIAVLVMVALAGLGFTGTTSRTRVASIPGAGTGAETGPAEPTGVTQKITSAGSGSTSVLATTSPDERAAFATKYGNRLFIPALVVPVVAVLVATLGPLVSFGGEPLLAEGSATLTGLGIGSVLAVVVAVFVLRPPKIATPIREGGRLLQAIGWAALLPQMLSTLGIVFTQAGVGDAVGTIIKSVLPDGSLLAAVVIYCLGMALFTIIMGNAFAAFPIMTAAIGWPVLVQGFDGNPAAIFAIGMLAGFCGTLVTPMAANFNLVPAALLEMRDKYGPIKAQIPTAAILLVVNMGVMYLVAF</sequence>
<keyword evidence="1" id="KW-1133">Transmembrane helix</keyword>
<feature type="transmembrane region" description="Helical" evidence="1">
    <location>
        <begin position="341"/>
        <end position="359"/>
    </location>
</feature>
<dbReference type="InterPro" id="IPR009323">
    <property type="entry name" value="DUF979"/>
</dbReference>
<feature type="transmembrane region" description="Helical" evidence="1">
    <location>
        <begin position="6"/>
        <end position="23"/>
    </location>
</feature>
<keyword evidence="1" id="KW-0812">Transmembrane</keyword>
<accession>A0A9Q2ZQ34</accession>
<feature type="transmembrane region" description="Helical" evidence="1">
    <location>
        <begin position="249"/>
        <end position="268"/>
    </location>
</feature>
<feature type="transmembrane region" description="Helical" evidence="1">
    <location>
        <begin position="172"/>
        <end position="193"/>
    </location>
</feature>
<dbReference type="EMBL" id="JAHEWX010000018">
    <property type="protein sequence ID" value="MBT1542738.1"/>
    <property type="molecule type" value="Genomic_DNA"/>
</dbReference>
<comment type="caution">
    <text evidence="2">The sequence shown here is derived from an EMBL/GenBank/DDBJ whole genome shotgun (WGS) entry which is preliminary data.</text>
</comment>
<organism evidence="2 3">
    <name type="scientific">Curtobacterium flaccumfaciens pv. flaccumfaciens</name>
    <dbReference type="NCBI Taxonomy" id="138532"/>
    <lineage>
        <taxon>Bacteria</taxon>
        <taxon>Bacillati</taxon>
        <taxon>Actinomycetota</taxon>
        <taxon>Actinomycetes</taxon>
        <taxon>Micrococcales</taxon>
        <taxon>Microbacteriaceae</taxon>
        <taxon>Curtobacterium</taxon>
    </lineage>
</organism>
<dbReference type="AlphaFoldDB" id="A0A9Q2ZQ34"/>
<proteinExistence type="predicted"/>
<evidence type="ECO:0000256" key="1">
    <source>
        <dbReference type="SAM" id="Phobius"/>
    </source>
</evidence>